<keyword evidence="1" id="KW-1133">Transmembrane helix</keyword>
<comment type="caution">
    <text evidence="2">The sequence shown here is derived from an EMBL/GenBank/DDBJ whole genome shotgun (WGS) entry which is preliminary data.</text>
</comment>
<reference evidence="2 3" key="1">
    <citation type="journal article" date="2016" name="Front. Microbiol.">
        <title>Comprehensive Phylogenetic Analysis of Bovine Non-aureus Staphylococci Species Based on Whole-Genome Sequencing.</title>
        <authorList>
            <person name="Naushad S."/>
            <person name="Barkema H.W."/>
            <person name="Luby C."/>
            <person name="Condas L.A."/>
            <person name="Nobrega D.B."/>
            <person name="Carson D.A."/>
            <person name="De Buck J."/>
        </authorList>
    </citation>
    <scope>NUCLEOTIDE SEQUENCE [LARGE SCALE GENOMIC DNA]</scope>
    <source>
        <strain evidence="2 3">SNUC 2993</strain>
    </source>
</reference>
<feature type="transmembrane region" description="Helical" evidence="1">
    <location>
        <begin position="42"/>
        <end position="64"/>
    </location>
</feature>
<dbReference type="RefSeq" id="WP_142401467.1">
    <property type="nucleotide sequence ID" value="NZ_PZEV01000048.1"/>
</dbReference>
<keyword evidence="1" id="KW-0812">Transmembrane</keyword>
<dbReference type="AlphaFoldDB" id="A0A2T4PY05"/>
<organism evidence="2 3">
    <name type="scientific">Staphylococcus warneri</name>
    <dbReference type="NCBI Taxonomy" id="1292"/>
    <lineage>
        <taxon>Bacteria</taxon>
        <taxon>Bacillati</taxon>
        <taxon>Bacillota</taxon>
        <taxon>Bacilli</taxon>
        <taxon>Bacillales</taxon>
        <taxon>Staphylococcaceae</taxon>
        <taxon>Staphylococcus</taxon>
    </lineage>
</organism>
<evidence type="ECO:0000313" key="3">
    <source>
        <dbReference type="Proteomes" id="UP000240717"/>
    </source>
</evidence>
<feature type="transmembrane region" description="Helical" evidence="1">
    <location>
        <begin position="12"/>
        <end position="36"/>
    </location>
</feature>
<feature type="transmembrane region" description="Helical" evidence="1">
    <location>
        <begin position="110"/>
        <end position="132"/>
    </location>
</feature>
<feature type="non-terminal residue" evidence="2">
    <location>
        <position position="137"/>
    </location>
</feature>
<dbReference type="Pfam" id="PF16882">
    <property type="entry name" value="DUF5079"/>
    <property type="match status" value="1"/>
</dbReference>
<dbReference type="InterPro" id="IPR031690">
    <property type="entry name" value="DUF5079"/>
</dbReference>
<sequence>MENSLRQLRKPSVQVMNVLSLVTILMAGVQYFFSLTFESTPIYLLITTVIEIIIIILGFIQLFEKSENIKLKTAKRYLIVGCLTAYSTFLSFYNVYFFMAEENHIKLTNFWVVGFLFFIVCASAHICSLLLMSSTPV</sequence>
<feature type="transmembrane region" description="Helical" evidence="1">
    <location>
        <begin position="76"/>
        <end position="98"/>
    </location>
</feature>
<proteinExistence type="predicted"/>
<dbReference type="EMBL" id="PZEV01000048">
    <property type="protein sequence ID" value="PTI49811.1"/>
    <property type="molecule type" value="Genomic_DNA"/>
</dbReference>
<name>A0A2T4PY05_STAWA</name>
<protein>
    <submittedName>
        <fullName evidence="2">DUF5079 domain-containing protein</fullName>
    </submittedName>
</protein>
<evidence type="ECO:0000313" key="2">
    <source>
        <dbReference type="EMBL" id="PTI49811.1"/>
    </source>
</evidence>
<gene>
    <name evidence="2" type="ORF">BU085_11075</name>
</gene>
<evidence type="ECO:0000256" key="1">
    <source>
        <dbReference type="SAM" id="Phobius"/>
    </source>
</evidence>
<dbReference type="Proteomes" id="UP000240717">
    <property type="component" value="Unassembled WGS sequence"/>
</dbReference>
<accession>A0A2T4PY05</accession>
<keyword evidence="1" id="KW-0472">Membrane</keyword>